<organism evidence="1">
    <name type="scientific">Arundo donax</name>
    <name type="common">Giant reed</name>
    <name type="synonym">Donax arundinaceus</name>
    <dbReference type="NCBI Taxonomy" id="35708"/>
    <lineage>
        <taxon>Eukaryota</taxon>
        <taxon>Viridiplantae</taxon>
        <taxon>Streptophyta</taxon>
        <taxon>Embryophyta</taxon>
        <taxon>Tracheophyta</taxon>
        <taxon>Spermatophyta</taxon>
        <taxon>Magnoliopsida</taxon>
        <taxon>Liliopsida</taxon>
        <taxon>Poales</taxon>
        <taxon>Poaceae</taxon>
        <taxon>PACMAD clade</taxon>
        <taxon>Arundinoideae</taxon>
        <taxon>Arundineae</taxon>
        <taxon>Arundo</taxon>
    </lineage>
</organism>
<protein>
    <submittedName>
        <fullName evidence="1">Uncharacterized protein</fullName>
    </submittedName>
</protein>
<proteinExistence type="predicted"/>
<accession>A0A0A8Y3M7</accession>
<name>A0A0A8Y3M7_ARUDO</name>
<reference evidence="1" key="1">
    <citation type="submission" date="2014-09" db="EMBL/GenBank/DDBJ databases">
        <authorList>
            <person name="Magalhaes I.L.F."/>
            <person name="Oliveira U."/>
            <person name="Santos F.R."/>
            <person name="Vidigal T.H.D.A."/>
            <person name="Brescovit A.D."/>
            <person name="Santos A.J."/>
        </authorList>
    </citation>
    <scope>NUCLEOTIDE SEQUENCE</scope>
    <source>
        <tissue evidence="1">Shoot tissue taken approximately 20 cm above the soil surface</tissue>
    </source>
</reference>
<sequence>MHKLMDGIF</sequence>
<reference evidence="1" key="2">
    <citation type="journal article" date="2015" name="Data Brief">
        <title>Shoot transcriptome of the giant reed, Arundo donax.</title>
        <authorList>
            <person name="Barrero R.A."/>
            <person name="Guerrero F.D."/>
            <person name="Moolhuijzen P."/>
            <person name="Goolsby J.A."/>
            <person name="Tidwell J."/>
            <person name="Bellgard S.E."/>
            <person name="Bellgard M.I."/>
        </authorList>
    </citation>
    <scope>NUCLEOTIDE SEQUENCE</scope>
    <source>
        <tissue evidence="1">Shoot tissue taken approximately 20 cm above the soil surface</tissue>
    </source>
</reference>
<evidence type="ECO:0000313" key="1">
    <source>
        <dbReference type="EMBL" id="JAD20434.1"/>
    </source>
</evidence>
<dbReference type="EMBL" id="GBRH01277461">
    <property type="protein sequence ID" value="JAD20434.1"/>
    <property type="molecule type" value="Transcribed_RNA"/>
</dbReference>